<dbReference type="PANTHER" id="PTHR42024">
    <property type="entry name" value="AMINO ACID PERMEASE_ SLC12A DOMAIN-CONTAINING PROTEIN"/>
    <property type="match status" value="1"/>
</dbReference>
<evidence type="ECO:0000256" key="4">
    <source>
        <dbReference type="SAM" id="Phobius"/>
    </source>
</evidence>
<comment type="similarity">
    <text evidence="1">Belongs to the beta-class carbonic anhydrase family.</text>
</comment>
<feature type="binding site" evidence="2">
    <location>
        <position position="75"/>
    </location>
    <ligand>
        <name>Zn(2+)</name>
        <dbReference type="ChEBI" id="CHEBI:29105"/>
    </ligand>
</feature>
<comment type="cofactor">
    <cofactor evidence="2">
        <name>Zn(2+)</name>
        <dbReference type="ChEBI" id="CHEBI:29105"/>
    </cofactor>
    <text evidence="2">Binds 1 zinc ion per subunit.</text>
</comment>
<evidence type="ECO:0000256" key="3">
    <source>
        <dbReference type="SAM" id="MobiDB-lite"/>
    </source>
</evidence>
<dbReference type="InterPro" id="IPR001765">
    <property type="entry name" value="Carbonic_anhydrase"/>
</dbReference>
<feature type="binding site" evidence="2">
    <location>
        <position position="37"/>
    </location>
    <ligand>
        <name>Zn(2+)</name>
        <dbReference type="ChEBI" id="CHEBI:29105"/>
    </ligand>
</feature>
<dbReference type="SUPFAM" id="SSF53056">
    <property type="entry name" value="beta-carbonic anhydrase, cab"/>
    <property type="match status" value="1"/>
</dbReference>
<gene>
    <name evidence="5" type="ORF">Z519_07565</name>
</gene>
<name>A0A0D2HE88_CLAB1</name>
<feature type="transmembrane region" description="Helical" evidence="4">
    <location>
        <begin position="270"/>
        <end position="288"/>
    </location>
</feature>
<evidence type="ECO:0000256" key="2">
    <source>
        <dbReference type="PIRSR" id="PIRSR601765-1"/>
    </source>
</evidence>
<reference evidence="5" key="1">
    <citation type="submission" date="2015-01" db="EMBL/GenBank/DDBJ databases">
        <title>The Genome Sequence of Cladophialophora bantiana CBS 173.52.</title>
        <authorList>
            <consortium name="The Broad Institute Genomics Platform"/>
            <person name="Cuomo C."/>
            <person name="de Hoog S."/>
            <person name="Gorbushina A."/>
            <person name="Stielow B."/>
            <person name="Teixiera M."/>
            <person name="Abouelleil A."/>
            <person name="Chapman S.B."/>
            <person name="Priest M."/>
            <person name="Young S.K."/>
            <person name="Wortman J."/>
            <person name="Nusbaum C."/>
            <person name="Birren B."/>
        </authorList>
    </citation>
    <scope>NUCLEOTIDE SEQUENCE [LARGE SCALE GENOMIC DNA]</scope>
    <source>
        <strain evidence="5">CBS 173.52</strain>
    </source>
</reference>
<keyword evidence="4" id="KW-0472">Membrane</keyword>
<accession>A0A0D2HE88</accession>
<dbReference type="CDD" id="cd03379">
    <property type="entry name" value="beta_CA_cladeD"/>
    <property type="match status" value="1"/>
</dbReference>
<dbReference type="GO" id="GO:0008270">
    <property type="term" value="F:zinc ion binding"/>
    <property type="evidence" value="ECO:0007669"/>
    <property type="project" value="InterPro"/>
</dbReference>
<feature type="transmembrane region" description="Helical" evidence="4">
    <location>
        <begin position="456"/>
        <end position="480"/>
    </location>
</feature>
<evidence type="ECO:0008006" key="7">
    <source>
        <dbReference type="Google" id="ProtNLM"/>
    </source>
</evidence>
<feature type="transmembrane region" description="Helical" evidence="4">
    <location>
        <begin position="236"/>
        <end position="258"/>
    </location>
</feature>
<keyword evidence="2" id="KW-0479">Metal-binding</keyword>
<feature type="transmembrane region" description="Helical" evidence="4">
    <location>
        <begin position="345"/>
        <end position="367"/>
    </location>
</feature>
<feature type="binding site" evidence="2">
    <location>
        <position position="72"/>
    </location>
    <ligand>
        <name>Zn(2+)</name>
        <dbReference type="ChEBI" id="CHEBI:29105"/>
    </ligand>
</feature>
<dbReference type="GeneID" id="27700493"/>
<dbReference type="Proteomes" id="UP000053789">
    <property type="component" value="Unassembled WGS sequence"/>
</dbReference>
<dbReference type="OrthoDB" id="4838853at2759"/>
<evidence type="ECO:0000313" key="5">
    <source>
        <dbReference type="EMBL" id="KIW91598.1"/>
    </source>
</evidence>
<dbReference type="GO" id="GO:0004089">
    <property type="term" value="F:carbonate dehydratase activity"/>
    <property type="evidence" value="ECO:0007669"/>
    <property type="project" value="InterPro"/>
</dbReference>
<feature type="compositionally biased region" description="Basic and acidic residues" evidence="3">
    <location>
        <begin position="163"/>
        <end position="173"/>
    </location>
</feature>
<evidence type="ECO:0000256" key="1">
    <source>
        <dbReference type="ARBA" id="ARBA00006217"/>
    </source>
</evidence>
<proteinExistence type="inferred from homology"/>
<dbReference type="PANTHER" id="PTHR42024:SF1">
    <property type="entry name" value="AMINO ACID PERMEASE_ SLC12A DOMAIN-CONTAINING PROTEIN"/>
    <property type="match status" value="1"/>
</dbReference>
<keyword evidence="6" id="KW-1185">Reference proteome</keyword>
<dbReference type="VEuPathDB" id="FungiDB:Z519_07565"/>
<feature type="transmembrane region" description="Helical" evidence="4">
    <location>
        <begin position="426"/>
        <end position="450"/>
    </location>
</feature>
<feature type="binding site" evidence="2">
    <location>
        <position position="39"/>
    </location>
    <ligand>
        <name>Zn(2+)</name>
        <dbReference type="ChEBI" id="CHEBI:29105"/>
    </ligand>
</feature>
<protein>
    <recommendedName>
        <fullName evidence="7">Carbonic anhydrase</fullName>
    </recommendedName>
</protein>
<organism evidence="5 6">
    <name type="scientific">Cladophialophora bantiana (strain ATCC 10958 / CBS 173.52 / CDC B-1940 / NIH 8579)</name>
    <name type="common">Xylohypha bantiana</name>
    <dbReference type="NCBI Taxonomy" id="1442370"/>
    <lineage>
        <taxon>Eukaryota</taxon>
        <taxon>Fungi</taxon>
        <taxon>Dikarya</taxon>
        <taxon>Ascomycota</taxon>
        <taxon>Pezizomycotina</taxon>
        <taxon>Eurotiomycetes</taxon>
        <taxon>Chaetothyriomycetidae</taxon>
        <taxon>Chaetothyriales</taxon>
        <taxon>Herpotrichiellaceae</taxon>
        <taxon>Cladophialophora</taxon>
    </lineage>
</organism>
<dbReference type="InterPro" id="IPR036874">
    <property type="entry name" value="Carbonic_anhydrase_sf"/>
</dbReference>
<keyword evidence="4" id="KW-1133">Transmembrane helix</keyword>
<dbReference type="HOGENOM" id="CLU_541845_0_0_1"/>
<dbReference type="Gene3D" id="3.40.1050.10">
    <property type="entry name" value="Carbonic anhydrase"/>
    <property type="match status" value="2"/>
</dbReference>
<evidence type="ECO:0000313" key="6">
    <source>
        <dbReference type="Proteomes" id="UP000053789"/>
    </source>
</evidence>
<dbReference type="RefSeq" id="XP_016618267.1">
    <property type="nucleotide sequence ID" value="XM_016765298.1"/>
</dbReference>
<feature type="transmembrane region" description="Helical" evidence="4">
    <location>
        <begin position="318"/>
        <end position="339"/>
    </location>
</feature>
<dbReference type="SMART" id="SM00947">
    <property type="entry name" value="Pro_CA"/>
    <property type="match status" value="1"/>
</dbReference>
<feature type="region of interest" description="Disordered" evidence="3">
    <location>
        <begin position="163"/>
        <end position="202"/>
    </location>
</feature>
<dbReference type="EMBL" id="KN846990">
    <property type="protein sequence ID" value="KIW91598.1"/>
    <property type="molecule type" value="Genomic_DNA"/>
</dbReference>
<sequence>MSAIQKNVESASEAYPSLFTQGHLALPPAKKYLVLTCMDARIDPAQAFGINLGDAHVIRNLLGTQEIVLVKHTGCGMLTFKNEDAQGLVEKNLGSDALAELKSRQLDFLPFSDREGAVRKDVQYLSDSKLVPNNITISGWIYQHLRELLNALLSNWRTMANRTTEKAQEERPSQKSSSCGGDVKPVEPRTSETSTTTTTPPDHLALEQFNALICGDGWKSLDEPPPLPFDVRHHTLSVSIFTVLVLAECCFLPIALYYGLSKGTNMRSGIYFAIITSLFGFVTGYEFGVRSWRLIRPSDQYRPLFGSPRFWGLDSTQYVLMTPFTVMTIILIIFSIPHYPSVRALALPMPVGMIVTGVILVVNGWAAHHHWTLRYFRLSSHVKNSICPPLTFCLFEDICAVDGKGGKNFRTAALVRYHASPRFRALLMHLLWFWSVPAIVIGAVLIVAIYLTSDDIAYGIGWGAPTVWAVIWTWITVGWARRALAIERKTWSSDRLQSTQGLT</sequence>
<dbReference type="AlphaFoldDB" id="A0A0D2HE88"/>
<keyword evidence="2" id="KW-0862">Zinc</keyword>
<keyword evidence="4" id="KW-0812">Transmembrane</keyword>